<organism evidence="4 5">
    <name type="scientific">Salinirubrum litoreum</name>
    <dbReference type="NCBI Taxonomy" id="1126234"/>
    <lineage>
        <taxon>Archaea</taxon>
        <taxon>Methanobacteriati</taxon>
        <taxon>Methanobacteriota</taxon>
        <taxon>Stenosarchaea group</taxon>
        <taxon>Halobacteria</taxon>
        <taxon>Halobacteriales</taxon>
        <taxon>Haloferacaceae</taxon>
        <taxon>Salinirubrum</taxon>
    </lineage>
</organism>
<dbReference type="PANTHER" id="PTHR45947:SF3">
    <property type="entry name" value="SULFOQUINOVOSYL TRANSFERASE SQD2"/>
    <property type="match status" value="1"/>
</dbReference>
<proteinExistence type="predicted"/>
<dbReference type="EMBL" id="JBHSKX010000001">
    <property type="protein sequence ID" value="MFC5366370.1"/>
    <property type="molecule type" value="Genomic_DNA"/>
</dbReference>
<dbReference type="GO" id="GO:0016757">
    <property type="term" value="F:glycosyltransferase activity"/>
    <property type="evidence" value="ECO:0007669"/>
    <property type="project" value="UniProtKB-KW"/>
</dbReference>
<keyword evidence="5" id="KW-1185">Reference proteome</keyword>
<feature type="domain" description="Glycosyltransferase subfamily 4-like N-terminal" evidence="3">
    <location>
        <begin position="12"/>
        <end position="159"/>
    </location>
</feature>
<dbReference type="AlphaFoldDB" id="A0ABD5R8Z1"/>
<dbReference type="SUPFAM" id="SSF53756">
    <property type="entry name" value="UDP-Glycosyltransferase/glycogen phosphorylase"/>
    <property type="match status" value="1"/>
</dbReference>
<dbReference type="PANTHER" id="PTHR45947">
    <property type="entry name" value="SULFOQUINOVOSYL TRANSFERASE SQD2"/>
    <property type="match status" value="1"/>
</dbReference>
<dbReference type="InterPro" id="IPR001296">
    <property type="entry name" value="Glyco_trans_1"/>
</dbReference>
<dbReference type="RefSeq" id="WP_303645227.1">
    <property type="nucleotide sequence ID" value="NZ_JAJCVJ010000001.1"/>
</dbReference>
<dbReference type="CDD" id="cd03801">
    <property type="entry name" value="GT4_PimA-like"/>
    <property type="match status" value="1"/>
</dbReference>
<feature type="domain" description="Glycosyl transferase family 1" evidence="2">
    <location>
        <begin position="176"/>
        <end position="315"/>
    </location>
</feature>
<dbReference type="Proteomes" id="UP001596201">
    <property type="component" value="Unassembled WGS sequence"/>
</dbReference>
<accession>A0ABD5R8Z1</accession>
<keyword evidence="4" id="KW-0808">Transferase</keyword>
<evidence type="ECO:0000313" key="5">
    <source>
        <dbReference type="Proteomes" id="UP001596201"/>
    </source>
</evidence>
<gene>
    <name evidence="4" type="ORF">ACFPJ5_05420</name>
</gene>
<evidence type="ECO:0000256" key="1">
    <source>
        <dbReference type="SAM" id="MobiDB-lite"/>
    </source>
</evidence>
<feature type="compositionally biased region" description="Basic and acidic residues" evidence="1">
    <location>
        <begin position="341"/>
        <end position="358"/>
    </location>
</feature>
<dbReference type="InterPro" id="IPR028098">
    <property type="entry name" value="Glyco_trans_4-like_N"/>
</dbReference>
<dbReference type="EC" id="2.4.-.-" evidence="4"/>
<dbReference type="InterPro" id="IPR050194">
    <property type="entry name" value="Glycosyltransferase_grp1"/>
</dbReference>
<protein>
    <submittedName>
        <fullName evidence="4">Glycosyltransferase family 4 protein</fullName>
        <ecNumber evidence="4">2.4.-.-</ecNumber>
    </submittedName>
</protein>
<reference evidence="4 5" key="1">
    <citation type="journal article" date="2019" name="Int. J. Syst. Evol. Microbiol.">
        <title>The Global Catalogue of Microorganisms (GCM) 10K type strain sequencing project: providing services to taxonomists for standard genome sequencing and annotation.</title>
        <authorList>
            <consortium name="The Broad Institute Genomics Platform"/>
            <consortium name="The Broad Institute Genome Sequencing Center for Infectious Disease"/>
            <person name="Wu L."/>
            <person name="Ma J."/>
        </authorList>
    </citation>
    <scope>NUCLEOTIDE SEQUENCE [LARGE SCALE GENOMIC DNA]</scope>
    <source>
        <strain evidence="4 5">CGMCC 1.12237</strain>
    </source>
</reference>
<name>A0ABD5R8Z1_9EURY</name>
<sequence>MLGWGFPPNVTGGLDVHVGELFEGLERRGVDVELVLPEEYAPDRENVVGVPTGEGDIITRIGRLSETFAERAADHEIIHTHDWFGYGPGLRAKRNNDVTWVASFHSLSSDRNVDPPQREVETERRIVENADYLISVSELLAGNLHEQYGGESEVIYNGFSSCETTDRDVRAELGIDGEMIFFVGRHTHQKGIEHLMYAMTKILDRDVTLVLGGKGHLSPQLKLFAELLGIEDRVRFPGFIPEAELGDYYAAADVFVSPSLAEPFGITITEALSVGTPVVATECGVAEVLPENALVEVEPDSDSIAWGIRQALAMDGAPEYDPFTWDDCVDGNLAVYERVMAERESGGDETGEDARQATDAEGAVEE</sequence>
<dbReference type="Pfam" id="PF00534">
    <property type="entry name" value="Glycos_transf_1"/>
    <property type="match status" value="1"/>
</dbReference>
<comment type="caution">
    <text evidence="4">The sequence shown here is derived from an EMBL/GenBank/DDBJ whole genome shotgun (WGS) entry which is preliminary data.</text>
</comment>
<evidence type="ECO:0000259" key="3">
    <source>
        <dbReference type="Pfam" id="PF13439"/>
    </source>
</evidence>
<dbReference type="Pfam" id="PF13439">
    <property type="entry name" value="Glyco_transf_4"/>
    <property type="match status" value="1"/>
</dbReference>
<evidence type="ECO:0000259" key="2">
    <source>
        <dbReference type="Pfam" id="PF00534"/>
    </source>
</evidence>
<dbReference type="Gene3D" id="3.40.50.2000">
    <property type="entry name" value="Glycogen Phosphorylase B"/>
    <property type="match status" value="2"/>
</dbReference>
<evidence type="ECO:0000313" key="4">
    <source>
        <dbReference type="EMBL" id="MFC5366370.1"/>
    </source>
</evidence>
<feature type="region of interest" description="Disordered" evidence="1">
    <location>
        <begin position="341"/>
        <end position="366"/>
    </location>
</feature>
<keyword evidence="4" id="KW-0328">Glycosyltransferase</keyword>